<reference evidence="1" key="2">
    <citation type="submission" date="2022-01" db="EMBL/GenBank/DDBJ databases">
        <authorList>
            <person name="Yamashiro T."/>
            <person name="Shiraishi A."/>
            <person name="Satake H."/>
            <person name="Nakayama K."/>
        </authorList>
    </citation>
    <scope>NUCLEOTIDE SEQUENCE</scope>
</reference>
<gene>
    <name evidence="1" type="ORF">Tco_1091710</name>
</gene>
<name>A0ABQ5I9Q2_9ASTR</name>
<proteinExistence type="predicted"/>
<sequence>MDRVLALQEALNSFKKICVWKKAIAFLSALPVPLQHAEWIPNHFGNFAMENEDGKWHTKIRVVDPYGNIFEQGLGGHGHSLTLLEFAHRLGLYNSQEIREDGFEVYFQGGLRNDDHFNANEYWLSISTEDELSLYRSLAKTIRNPVLRDGEKDKFAD</sequence>
<evidence type="ECO:0000313" key="1">
    <source>
        <dbReference type="EMBL" id="GJT96192.1"/>
    </source>
</evidence>
<accession>A0ABQ5I9Q2</accession>
<reference evidence="1" key="1">
    <citation type="journal article" date="2022" name="Int. J. Mol. Sci.">
        <title>Draft Genome of Tanacetum Coccineum: Genomic Comparison of Closely Related Tanacetum-Family Plants.</title>
        <authorList>
            <person name="Yamashiro T."/>
            <person name="Shiraishi A."/>
            <person name="Nakayama K."/>
            <person name="Satake H."/>
        </authorList>
    </citation>
    <scope>NUCLEOTIDE SEQUENCE</scope>
</reference>
<organism evidence="1 2">
    <name type="scientific">Tanacetum coccineum</name>
    <dbReference type="NCBI Taxonomy" id="301880"/>
    <lineage>
        <taxon>Eukaryota</taxon>
        <taxon>Viridiplantae</taxon>
        <taxon>Streptophyta</taxon>
        <taxon>Embryophyta</taxon>
        <taxon>Tracheophyta</taxon>
        <taxon>Spermatophyta</taxon>
        <taxon>Magnoliopsida</taxon>
        <taxon>eudicotyledons</taxon>
        <taxon>Gunneridae</taxon>
        <taxon>Pentapetalae</taxon>
        <taxon>asterids</taxon>
        <taxon>campanulids</taxon>
        <taxon>Asterales</taxon>
        <taxon>Asteraceae</taxon>
        <taxon>Asteroideae</taxon>
        <taxon>Anthemideae</taxon>
        <taxon>Anthemidinae</taxon>
        <taxon>Tanacetum</taxon>
    </lineage>
</organism>
<comment type="caution">
    <text evidence="1">The sequence shown here is derived from an EMBL/GenBank/DDBJ whole genome shotgun (WGS) entry which is preliminary data.</text>
</comment>
<dbReference type="EMBL" id="BQNB010020459">
    <property type="protein sequence ID" value="GJT96192.1"/>
    <property type="molecule type" value="Genomic_DNA"/>
</dbReference>
<dbReference type="Proteomes" id="UP001151760">
    <property type="component" value="Unassembled WGS sequence"/>
</dbReference>
<protein>
    <submittedName>
        <fullName evidence="1">Uncharacterized protein</fullName>
    </submittedName>
</protein>
<keyword evidence="2" id="KW-1185">Reference proteome</keyword>
<evidence type="ECO:0000313" key="2">
    <source>
        <dbReference type="Proteomes" id="UP001151760"/>
    </source>
</evidence>